<keyword evidence="5" id="KW-1185">Reference proteome</keyword>
<gene>
    <name evidence="2" type="ORF">F8388_002002</name>
    <name evidence="3" type="ORF">G4B88_013734</name>
</gene>
<evidence type="ECO:0000313" key="2">
    <source>
        <dbReference type="EMBL" id="KAF4371474.1"/>
    </source>
</evidence>
<dbReference type="EMBL" id="JAATIP010000111">
    <property type="protein sequence ID" value="KAF4371474.1"/>
    <property type="molecule type" value="Genomic_DNA"/>
</dbReference>
<dbReference type="Proteomes" id="UP000583929">
    <property type="component" value="Unassembled WGS sequence"/>
</dbReference>
<dbReference type="Pfam" id="PF13966">
    <property type="entry name" value="zf-RVT"/>
    <property type="match status" value="1"/>
</dbReference>
<comment type="caution">
    <text evidence="2">The sequence shown here is derived from an EMBL/GenBank/DDBJ whole genome shotgun (WGS) entry which is preliminary data.</text>
</comment>
<dbReference type="Proteomes" id="UP000525078">
    <property type="component" value="Unassembled WGS sequence"/>
</dbReference>
<sequence>MASSSSEGRATGDVWLWSEAAIRDASRHEDQLGKSDHSAVLIPRNPEVMGELVGKFQGSAITSNQPQKEGCGNIKENMVANGDESTLNVTNKGNFFDSYITNIIDSKRRRPDSMGGHVPPKTKDLVWRAASNCLATKVNLCINKVLTDNNCPMCCVFAESEMHLLVSCQFAWACWEYSGFSAADRNSNSLLSWLNFNATRLDNEKLGRVAVLCWAIWSARNDMLWKGRVRSVKDVVDFAQSSLVQFLQAQGKNNLPAMSPLKPSDGSVVWTKPTEGIKLNVDAAIFDHDFKHGFGN</sequence>
<accession>A0A7J6FL93</accession>
<proteinExistence type="predicted"/>
<protein>
    <recommendedName>
        <fullName evidence="1">Reverse transcriptase zinc-binding domain-containing protein</fullName>
    </recommendedName>
</protein>
<dbReference type="InterPro" id="IPR026960">
    <property type="entry name" value="RVT-Znf"/>
</dbReference>
<organism evidence="2 4">
    <name type="scientific">Cannabis sativa</name>
    <name type="common">Hemp</name>
    <name type="synonym">Marijuana</name>
    <dbReference type="NCBI Taxonomy" id="3483"/>
    <lineage>
        <taxon>Eukaryota</taxon>
        <taxon>Viridiplantae</taxon>
        <taxon>Streptophyta</taxon>
        <taxon>Embryophyta</taxon>
        <taxon>Tracheophyta</taxon>
        <taxon>Spermatophyta</taxon>
        <taxon>Magnoliopsida</taxon>
        <taxon>eudicotyledons</taxon>
        <taxon>Gunneridae</taxon>
        <taxon>Pentapetalae</taxon>
        <taxon>rosids</taxon>
        <taxon>fabids</taxon>
        <taxon>Rosales</taxon>
        <taxon>Cannabaceae</taxon>
        <taxon>Cannabis</taxon>
    </lineage>
</organism>
<feature type="domain" description="Reverse transcriptase zinc-binding" evidence="1">
    <location>
        <begin position="117"/>
        <end position="175"/>
    </location>
</feature>
<evidence type="ECO:0000313" key="5">
    <source>
        <dbReference type="Proteomes" id="UP000583929"/>
    </source>
</evidence>
<dbReference type="AlphaFoldDB" id="A0A7J6FL93"/>
<evidence type="ECO:0000259" key="1">
    <source>
        <dbReference type="Pfam" id="PF13966"/>
    </source>
</evidence>
<evidence type="ECO:0000313" key="3">
    <source>
        <dbReference type="EMBL" id="KAF4398645.1"/>
    </source>
</evidence>
<evidence type="ECO:0000313" key="4">
    <source>
        <dbReference type="Proteomes" id="UP000525078"/>
    </source>
</evidence>
<name>A0A7J6FL93_CANSA</name>
<reference evidence="4 5" key="1">
    <citation type="journal article" date="2020" name="bioRxiv">
        <title>Sequence and annotation of 42 cannabis genomes reveals extensive copy number variation in cannabinoid synthesis and pathogen resistance genes.</title>
        <authorList>
            <person name="Mckernan K.J."/>
            <person name="Helbert Y."/>
            <person name="Kane L.T."/>
            <person name="Ebling H."/>
            <person name="Zhang L."/>
            <person name="Liu B."/>
            <person name="Eaton Z."/>
            <person name="Mclaughlin S."/>
            <person name="Kingan S."/>
            <person name="Baybayan P."/>
            <person name="Concepcion G."/>
            <person name="Jordan M."/>
            <person name="Riva A."/>
            <person name="Barbazuk W."/>
            <person name="Harkins T."/>
        </authorList>
    </citation>
    <scope>NUCLEOTIDE SEQUENCE [LARGE SCALE GENOMIC DNA]</scope>
    <source>
        <strain evidence="4 5">cv. Jamaican Lion 4</strain>
        <strain evidence="3">Father</strain>
        <strain evidence="2">Mother</strain>
        <tissue evidence="2">Leaf</tissue>
    </source>
</reference>
<dbReference type="EMBL" id="JAATIQ010000025">
    <property type="protein sequence ID" value="KAF4398645.1"/>
    <property type="molecule type" value="Genomic_DNA"/>
</dbReference>